<comment type="subcellular location">
    <subcellularLocation>
        <location evidence="2">Nucleus</location>
    </subcellularLocation>
</comment>
<organism evidence="9 10">
    <name type="scientific">Cryptococcus amylolentus CBS 6273</name>
    <dbReference type="NCBI Taxonomy" id="1296118"/>
    <lineage>
        <taxon>Eukaryota</taxon>
        <taxon>Fungi</taxon>
        <taxon>Dikarya</taxon>
        <taxon>Basidiomycota</taxon>
        <taxon>Agaricomycotina</taxon>
        <taxon>Tremellomycetes</taxon>
        <taxon>Tremellales</taxon>
        <taxon>Cryptococcaceae</taxon>
        <taxon>Cryptococcus</taxon>
    </lineage>
</organism>
<evidence type="ECO:0000256" key="4">
    <source>
        <dbReference type="ARBA" id="ARBA00022722"/>
    </source>
</evidence>
<dbReference type="GO" id="GO:0016787">
    <property type="term" value="F:hydrolase activity"/>
    <property type="evidence" value="ECO:0007669"/>
    <property type="project" value="UniProtKB-KW"/>
</dbReference>
<evidence type="ECO:0000256" key="1">
    <source>
        <dbReference type="ARBA" id="ARBA00001968"/>
    </source>
</evidence>
<evidence type="ECO:0000313" key="10">
    <source>
        <dbReference type="Proteomes" id="UP000095149"/>
    </source>
</evidence>
<keyword evidence="7" id="KW-0539">Nucleus</keyword>
<dbReference type="InterPro" id="IPR045249">
    <property type="entry name" value="HARBI1-like"/>
</dbReference>
<sequence length="296" mass="32298">MYQLSVALYLLGHDGSGANMNGVGHTFGVSEGTATLWTKRVVVAIVSLEKQAMRWPDSATRAALVKKFAEEGIPGGCVGVVDGVMIPFYQTPARTNSVLAVCDADKRIVYTQYNFPRSCHDARVFNASGLIQNAAQHFTPGQYLLGDSAFPAGDYCVPIIKLQRNAQRLDPPEAEFNLNASSIRVLIEHTFGMAKLCWQCLRGLRMQMKNETDEAIATGMIRACFILHNLHVATGDWYRQDSNHDPLTDAERQELEQDRAQWVQNRGAGNGAGNGAGEEEQGEVIELLGLGAVDTG</sequence>
<evidence type="ECO:0000256" key="5">
    <source>
        <dbReference type="ARBA" id="ARBA00022723"/>
    </source>
</evidence>
<evidence type="ECO:0000256" key="6">
    <source>
        <dbReference type="ARBA" id="ARBA00022801"/>
    </source>
</evidence>
<reference evidence="9 10" key="1">
    <citation type="submission" date="2016-06" db="EMBL/GenBank/DDBJ databases">
        <title>Evolution of pathogenesis and genome organization in the Tremellales.</title>
        <authorList>
            <person name="Cuomo C."/>
            <person name="Litvintseva A."/>
            <person name="Heitman J."/>
            <person name="Chen Y."/>
            <person name="Sun S."/>
            <person name="Springer D."/>
            <person name="Dromer F."/>
            <person name="Young S."/>
            <person name="Zeng Q."/>
            <person name="Chapman S."/>
            <person name="Gujja S."/>
            <person name="Saif S."/>
            <person name="Birren B."/>
        </authorList>
    </citation>
    <scope>NUCLEOTIDE SEQUENCE [LARGE SCALE GENOMIC DNA]</scope>
    <source>
        <strain evidence="9 10">CBS 6273</strain>
    </source>
</reference>
<protein>
    <recommendedName>
        <fullName evidence="8">DDE Tnp4 domain-containing protein</fullName>
    </recommendedName>
</protein>
<feature type="domain" description="DDE Tnp4" evidence="8">
    <location>
        <begin position="94"/>
        <end position="229"/>
    </location>
</feature>
<keyword evidence="5" id="KW-0479">Metal-binding</keyword>
<keyword evidence="4" id="KW-0540">Nuclease</keyword>
<comment type="cofactor">
    <cofactor evidence="1">
        <name>a divalent metal cation</name>
        <dbReference type="ChEBI" id="CHEBI:60240"/>
    </cofactor>
</comment>
<dbReference type="Pfam" id="PF13359">
    <property type="entry name" value="DDE_Tnp_4"/>
    <property type="match status" value="1"/>
</dbReference>
<dbReference type="AlphaFoldDB" id="A0A1E3K7F3"/>
<dbReference type="PANTHER" id="PTHR22930:SF85">
    <property type="entry name" value="GH03217P-RELATED"/>
    <property type="match status" value="1"/>
</dbReference>
<dbReference type="GO" id="GO:0004518">
    <property type="term" value="F:nuclease activity"/>
    <property type="evidence" value="ECO:0007669"/>
    <property type="project" value="UniProtKB-KW"/>
</dbReference>
<proteinExistence type="inferred from homology"/>
<accession>A0A1E3K7F3</accession>
<gene>
    <name evidence="9" type="ORF">I350_02669</name>
</gene>
<evidence type="ECO:0000256" key="2">
    <source>
        <dbReference type="ARBA" id="ARBA00004123"/>
    </source>
</evidence>
<dbReference type="OrthoDB" id="5540949at2759"/>
<evidence type="ECO:0000256" key="3">
    <source>
        <dbReference type="ARBA" id="ARBA00006958"/>
    </source>
</evidence>
<evidence type="ECO:0000259" key="8">
    <source>
        <dbReference type="Pfam" id="PF13359"/>
    </source>
</evidence>
<evidence type="ECO:0000313" key="9">
    <source>
        <dbReference type="EMBL" id="ODO09070.1"/>
    </source>
</evidence>
<dbReference type="Proteomes" id="UP000095149">
    <property type="component" value="Unassembled WGS sequence"/>
</dbReference>
<dbReference type="InterPro" id="IPR027806">
    <property type="entry name" value="HARBI1_dom"/>
</dbReference>
<keyword evidence="6" id="KW-0378">Hydrolase</keyword>
<dbReference type="PANTHER" id="PTHR22930">
    <property type="match status" value="1"/>
</dbReference>
<dbReference type="GO" id="GO:0005634">
    <property type="term" value="C:nucleus"/>
    <property type="evidence" value="ECO:0007669"/>
    <property type="project" value="UniProtKB-SubCell"/>
</dbReference>
<evidence type="ECO:0000256" key="7">
    <source>
        <dbReference type="ARBA" id="ARBA00023242"/>
    </source>
</evidence>
<name>A0A1E3K7F3_9TREE</name>
<dbReference type="GO" id="GO:0046872">
    <property type="term" value="F:metal ion binding"/>
    <property type="evidence" value="ECO:0007669"/>
    <property type="project" value="UniProtKB-KW"/>
</dbReference>
<comment type="similarity">
    <text evidence="3">Belongs to the HARBI1 family.</text>
</comment>
<dbReference type="EMBL" id="MEKH01000004">
    <property type="protein sequence ID" value="ODO09070.1"/>
    <property type="molecule type" value="Genomic_DNA"/>
</dbReference>
<comment type="caution">
    <text evidence="9">The sequence shown here is derived from an EMBL/GenBank/DDBJ whole genome shotgun (WGS) entry which is preliminary data.</text>
</comment>